<feature type="region of interest" description="Disordered" evidence="4">
    <location>
        <begin position="127"/>
        <end position="153"/>
    </location>
</feature>
<dbReference type="SUPFAM" id="SSF52467">
    <property type="entry name" value="DHS-like NAD/FAD-binding domain"/>
    <property type="match status" value="1"/>
</dbReference>
<dbReference type="GO" id="GO:0046872">
    <property type="term" value="F:metal ion binding"/>
    <property type="evidence" value="ECO:0007669"/>
    <property type="project" value="UniProtKB-KW"/>
</dbReference>
<organism evidence="5 6">
    <name type="scientific">Vitis vinifera</name>
    <name type="common">Grape</name>
    <dbReference type="NCBI Taxonomy" id="29760"/>
    <lineage>
        <taxon>Eukaryota</taxon>
        <taxon>Viridiplantae</taxon>
        <taxon>Streptophyta</taxon>
        <taxon>Embryophyta</taxon>
        <taxon>Tracheophyta</taxon>
        <taxon>Spermatophyta</taxon>
        <taxon>Magnoliopsida</taxon>
        <taxon>eudicotyledons</taxon>
        <taxon>Gunneridae</taxon>
        <taxon>Pentapetalae</taxon>
        <taxon>rosids</taxon>
        <taxon>Vitales</taxon>
        <taxon>Vitaceae</taxon>
        <taxon>Viteae</taxon>
        <taxon>Vitis</taxon>
    </lineage>
</organism>
<gene>
    <name evidence="5" type="primary">SRT1_2</name>
    <name evidence="5" type="ORF">CK203_011978</name>
</gene>
<evidence type="ECO:0000256" key="2">
    <source>
        <dbReference type="ARBA" id="ARBA00022723"/>
    </source>
</evidence>
<evidence type="ECO:0000313" key="5">
    <source>
        <dbReference type="EMBL" id="RVX14700.1"/>
    </source>
</evidence>
<feature type="compositionally biased region" description="Basic and acidic residues" evidence="4">
    <location>
        <begin position="201"/>
        <end position="213"/>
    </location>
</feature>
<sequence>MGIYSSHAGGDGVHEVNCLDGDQIVASSLGTDCIPPVIPPQHVFLILSLSLSLSLCGQDALPPKEMNPAEKHCRMADVVLCLGTSLQITPACNLPLKSLRGGGKIVIVNLQVFLLVPSALTASLEEKGKNEKEDMNISGQAPMGKQSKEEKGEAIGYDVDERWRNDYVVKGSTTMFQSKKRGKLRRKERVGGGNMEMTVAMEKKERGRVGKER</sequence>
<dbReference type="GO" id="GO:0034979">
    <property type="term" value="F:NAD-dependent protein lysine deacetylase activity"/>
    <property type="evidence" value="ECO:0007669"/>
    <property type="project" value="UniProtKB-EC"/>
</dbReference>
<proteinExistence type="predicted"/>
<dbReference type="PANTHER" id="PTHR11085">
    <property type="entry name" value="NAD-DEPENDENT PROTEIN DEACYLASE SIRTUIN-5, MITOCHONDRIAL-RELATED"/>
    <property type="match status" value="1"/>
</dbReference>
<dbReference type="EC" id="2.3.1.286" evidence="1"/>
<feature type="region of interest" description="Disordered" evidence="4">
    <location>
        <begin position="178"/>
        <end position="213"/>
    </location>
</feature>
<protein>
    <recommendedName>
        <fullName evidence="1">protein acetyllysine N-acetyltransferase</fullName>
        <ecNumber evidence="1">2.3.1.286</ecNumber>
    </recommendedName>
</protein>
<reference evidence="5 6" key="1">
    <citation type="journal article" date="2018" name="PLoS Genet.">
        <title>Population sequencing reveals clonal diversity and ancestral inbreeding in the grapevine cultivar Chardonnay.</title>
        <authorList>
            <person name="Roach M.J."/>
            <person name="Johnson D.L."/>
            <person name="Bohlmann J."/>
            <person name="van Vuuren H.J."/>
            <person name="Jones S.J."/>
            <person name="Pretorius I.S."/>
            <person name="Schmidt S.A."/>
            <person name="Borneman A.R."/>
        </authorList>
    </citation>
    <scope>NUCLEOTIDE SEQUENCE [LARGE SCALE GENOMIC DNA]</scope>
    <source>
        <strain evidence="6">cv. Chardonnay</strain>
        <tissue evidence="5">Leaf</tissue>
    </source>
</reference>
<evidence type="ECO:0000256" key="4">
    <source>
        <dbReference type="SAM" id="MobiDB-lite"/>
    </source>
</evidence>
<evidence type="ECO:0000313" key="6">
    <source>
        <dbReference type="Proteomes" id="UP000288805"/>
    </source>
</evidence>
<name>A0A438K0H0_VITVI</name>
<dbReference type="PANTHER" id="PTHR11085:SF12">
    <property type="entry name" value="NAD-DEPENDENT PROTEIN DEACYLASE SIRTUIN-6"/>
    <property type="match status" value="1"/>
</dbReference>
<feature type="compositionally biased region" description="Basic residues" evidence="4">
    <location>
        <begin position="178"/>
        <end position="188"/>
    </location>
</feature>
<dbReference type="Proteomes" id="UP000288805">
    <property type="component" value="Unassembled WGS sequence"/>
</dbReference>
<dbReference type="AlphaFoldDB" id="A0A438K0H0"/>
<evidence type="ECO:0000256" key="1">
    <source>
        <dbReference type="ARBA" id="ARBA00012928"/>
    </source>
</evidence>
<dbReference type="InterPro" id="IPR050134">
    <property type="entry name" value="NAD-dep_sirtuin_deacylases"/>
</dbReference>
<dbReference type="Gene3D" id="3.40.50.1220">
    <property type="entry name" value="TPP-binding domain"/>
    <property type="match status" value="1"/>
</dbReference>
<keyword evidence="2" id="KW-0479">Metal-binding</keyword>
<dbReference type="EMBL" id="QGNW01000020">
    <property type="protein sequence ID" value="RVX14700.1"/>
    <property type="molecule type" value="Genomic_DNA"/>
</dbReference>
<dbReference type="InterPro" id="IPR029035">
    <property type="entry name" value="DHS-like_NAD/FAD-binding_dom"/>
</dbReference>
<comment type="caution">
    <text evidence="5">The sequence shown here is derived from an EMBL/GenBank/DDBJ whole genome shotgun (WGS) entry which is preliminary data.</text>
</comment>
<evidence type="ECO:0000256" key="3">
    <source>
        <dbReference type="ARBA" id="ARBA00022833"/>
    </source>
</evidence>
<keyword evidence="3" id="KW-0862">Zinc</keyword>
<accession>A0A438K0H0</accession>